<dbReference type="CDD" id="cd12148">
    <property type="entry name" value="fungal_TF_MHR"/>
    <property type="match status" value="1"/>
</dbReference>
<feature type="domain" description="Zn(2)-C6 fungal-type" evidence="8">
    <location>
        <begin position="20"/>
        <end position="51"/>
    </location>
</feature>
<dbReference type="PANTHER" id="PTHR31001:SF58">
    <property type="entry name" value="ZN(II)2CYS6 TRANSCRIPTION FACTOR (EUROFUNG)"/>
    <property type="match status" value="1"/>
</dbReference>
<evidence type="ECO:0000313" key="9">
    <source>
        <dbReference type="EMBL" id="KAH8693972.1"/>
    </source>
</evidence>
<dbReference type="PROSITE" id="PS50048">
    <property type="entry name" value="ZN2_CY6_FUNGAL_2"/>
    <property type="match status" value="1"/>
</dbReference>
<dbReference type="EMBL" id="JAJTJA010000009">
    <property type="protein sequence ID" value="KAH8693972.1"/>
    <property type="molecule type" value="Genomic_DNA"/>
</dbReference>
<keyword evidence="3" id="KW-0805">Transcription regulation</keyword>
<evidence type="ECO:0000256" key="6">
    <source>
        <dbReference type="ARBA" id="ARBA00023242"/>
    </source>
</evidence>
<dbReference type="InterPro" id="IPR007219">
    <property type="entry name" value="XnlR_reg_dom"/>
</dbReference>
<evidence type="ECO:0000313" key="10">
    <source>
        <dbReference type="Proteomes" id="UP001201262"/>
    </source>
</evidence>
<dbReference type="SMART" id="SM00906">
    <property type="entry name" value="Fungal_trans"/>
    <property type="match status" value="1"/>
</dbReference>
<dbReference type="GO" id="GO:0005634">
    <property type="term" value="C:nucleus"/>
    <property type="evidence" value="ECO:0007669"/>
    <property type="project" value="UniProtKB-SubCell"/>
</dbReference>
<evidence type="ECO:0000256" key="2">
    <source>
        <dbReference type="ARBA" id="ARBA00022723"/>
    </source>
</evidence>
<dbReference type="GeneID" id="70242989"/>
<dbReference type="InterPro" id="IPR050613">
    <property type="entry name" value="Sec_Metabolite_Reg"/>
</dbReference>
<dbReference type="InterPro" id="IPR036864">
    <property type="entry name" value="Zn2-C6_fun-type_DNA-bd_sf"/>
</dbReference>
<sequence>MYDKNSPPKEARRRQRQTLSCLPCRRLKVKCDRNYPCGHCIWSERASSCRYAAFPGTSETSAERASTGQLPPTPTYTTKQMSYILPKSEPGPSTPSTNTDSLKSEEDYASFYNPHAVWTSKFRGPTHWLAVGRQLRESMGGFETVHKAQDSLVNGMADRITRVSSSVLSPNYPMGSGYRTKNMSKAEILTFIPDQATATFLLTKYMEDIERTHPLLHMPTFQEEFTRFWENPGTIEDGWLAQFLVMLGLSYHALRNEELMPYDEQLAIKYFQGAEICLKNTPFLVGPTITSLRTLTMMVLARRTASSTCLEADSCGPLMSTVVRLAMSIGLHVDPQDDENMSIIDIEIRRRLWTTIVLMEVQMSITNGTPFLIRTTDFDTRSPTNVNDDDLSPSITHLNVRPMTEYTDSTFSIILARSFQVTFEVMGRANSPCGFFDYEDVLRYNSELKNLLQESSSLYQWTDASPLEEWKQLQRFMLEIYLRRVLLALHSHHGLKPNADINYPISYWSTLESSLALLVTQRQMCEDINSPRGMVWLAELFKHDFYAATLTICLLLARNDSMYTGMDCEGPLDQHIEIPQRETILQTLICCREIWARRICRTYCQFLSHMNLDTIISGLTAPDPSKLSSRAIRQASFQYSLRKLKNCQCGNCATQPGSLKVTFIDHPEYVAA</sequence>
<evidence type="ECO:0000256" key="3">
    <source>
        <dbReference type="ARBA" id="ARBA00023015"/>
    </source>
</evidence>
<dbReference type="CDD" id="cd00067">
    <property type="entry name" value="GAL4"/>
    <property type="match status" value="1"/>
</dbReference>
<keyword evidence="10" id="KW-1185">Reference proteome</keyword>
<dbReference type="GO" id="GO:0006351">
    <property type="term" value="P:DNA-templated transcription"/>
    <property type="evidence" value="ECO:0007669"/>
    <property type="project" value="InterPro"/>
</dbReference>
<keyword evidence="5" id="KW-0804">Transcription</keyword>
<name>A0AAD4KKX2_9EURO</name>
<keyword evidence="2" id="KW-0479">Metal-binding</keyword>
<gene>
    <name evidence="9" type="ORF">BGW36DRAFT_324287</name>
</gene>
<evidence type="ECO:0000256" key="4">
    <source>
        <dbReference type="ARBA" id="ARBA00023125"/>
    </source>
</evidence>
<evidence type="ECO:0000256" key="1">
    <source>
        <dbReference type="ARBA" id="ARBA00004123"/>
    </source>
</evidence>
<dbReference type="InterPro" id="IPR001138">
    <property type="entry name" value="Zn2Cys6_DnaBD"/>
</dbReference>
<keyword evidence="6" id="KW-0539">Nucleus</keyword>
<dbReference type="Proteomes" id="UP001201262">
    <property type="component" value="Unassembled WGS sequence"/>
</dbReference>
<comment type="caution">
    <text evidence="9">The sequence shown here is derived from an EMBL/GenBank/DDBJ whole genome shotgun (WGS) entry which is preliminary data.</text>
</comment>
<proteinExistence type="predicted"/>
<evidence type="ECO:0000256" key="7">
    <source>
        <dbReference type="SAM" id="MobiDB-lite"/>
    </source>
</evidence>
<reference evidence="9" key="1">
    <citation type="submission" date="2021-12" db="EMBL/GenBank/DDBJ databases">
        <title>Convergent genome expansion in fungi linked to evolution of root-endophyte symbiosis.</title>
        <authorList>
            <consortium name="DOE Joint Genome Institute"/>
            <person name="Ke Y.-H."/>
            <person name="Bonito G."/>
            <person name="Liao H.-L."/>
            <person name="Looney B."/>
            <person name="Rojas-Flechas A."/>
            <person name="Nash J."/>
            <person name="Hameed K."/>
            <person name="Schadt C."/>
            <person name="Martin F."/>
            <person name="Crous P.W."/>
            <person name="Miettinen O."/>
            <person name="Magnuson J.K."/>
            <person name="Labbe J."/>
            <person name="Jacobson D."/>
            <person name="Doktycz M.J."/>
            <person name="Veneault-Fourrey C."/>
            <person name="Kuo A."/>
            <person name="Mondo S."/>
            <person name="Calhoun S."/>
            <person name="Riley R."/>
            <person name="Ohm R."/>
            <person name="LaButti K."/>
            <person name="Andreopoulos B."/>
            <person name="Pangilinan J."/>
            <person name="Nolan M."/>
            <person name="Tritt A."/>
            <person name="Clum A."/>
            <person name="Lipzen A."/>
            <person name="Daum C."/>
            <person name="Barry K."/>
            <person name="Grigoriev I.V."/>
            <person name="Vilgalys R."/>
        </authorList>
    </citation>
    <scope>NUCLEOTIDE SEQUENCE</scope>
    <source>
        <strain evidence="9">PMI_201</strain>
    </source>
</reference>
<dbReference type="GO" id="GO:0000981">
    <property type="term" value="F:DNA-binding transcription factor activity, RNA polymerase II-specific"/>
    <property type="evidence" value="ECO:0007669"/>
    <property type="project" value="InterPro"/>
</dbReference>
<dbReference type="AlphaFoldDB" id="A0AAD4KKX2"/>
<dbReference type="SUPFAM" id="SSF57701">
    <property type="entry name" value="Zn2/Cys6 DNA-binding domain"/>
    <property type="match status" value="1"/>
</dbReference>
<evidence type="ECO:0000256" key="5">
    <source>
        <dbReference type="ARBA" id="ARBA00023163"/>
    </source>
</evidence>
<dbReference type="PROSITE" id="PS00463">
    <property type="entry name" value="ZN2_CY6_FUNGAL_1"/>
    <property type="match status" value="1"/>
</dbReference>
<accession>A0AAD4KKX2</accession>
<feature type="region of interest" description="Disordered" evidence="7">
    <location>
        <begin position="58"/>
        <end position="78"/>
    </location>
</feature>
<dbReference type="GO" id="GO:0008270">
    <property type="term" value="F:zinc ion binding"/>
    <property type="evidence" value="ECO:0007669"/>
    <property type="project" value="InterPro"/>
</dbReference>
<evidence type="ECO:0000259" key="8">
    <source>
        <dbReference type="PROSITE" id="PS50048"/>
    </source>
</evidence>
<keyword evidence="4" id="KW-0238">DNA-binding</keyword>
<dbReference type="RefSeq" id="XP_046069642.1">
    <property type="nucleotide sequence ID" value="XM_046212702.1"/>
</dbReference>
<dbReference type="GO" id="GO:0003677">
    <property type="term" value="F:DNA binding"/>
    <property type="evidence" value="ECO:0007669"/>
    <property type="project" value="UniProtKB-KW"/>
</dbReference>
<organism evidence="9 10">
    <name type="scientific">Talaromyces proteolyticus</name>
    <dbReference type="NCBI Taxonomy" id="1131652"/>
    <lineage>
        <taxon>Eukaryota</taxon>
        <taxon>Fungi</taxon>
        <taxon>Dikarya</taxon>
        <taxon>Ascomycota</taxon>
        <taxon>Pezizomycotina</taxon>
        <taxon>Eurotiomycetes</taxon>
        <taxon>Eurotiomycetidae</taxon>
        <taxon>Eurotiales</taxon>
        <taxon>Trichocomaceae</taxon>
        <taxon>Talaromyces</taxon>
        <taxon>Talaromyces sect. Bacilispori</taxon>
    </lineage>
</organism>
<dbReference type="PANTHER" id="PTHR31001">
    <property type="entry name" value="UNCHARACTERIZED TRANSCRIPTIONAL REGULATORY PROTEIN"/>
    <property type="match status" value="1"/>
</dbReference>
<protein>
    <submittedName>
        <fullName evidence="9">Fungal-specific transcription factor domain-containing protein</fullName>
    </submittedName>
</protein>
<dbReference type="Gene3D" id="4.10.240.10">
    <property type="entry name" value="Zn(2)-C6 fungal-type DNA-binding domain"/>
    <property type="match status" value="1"/>
</dbReference>
<comment type="subcellular location">
    <subcellularLocation>
        <location evidence="1">Nucleus</location>
    </subcellularLocation>
</comment>
<dbReference type="Pfam" id="PF04082">
    <property type="entry name" value="Fungal_trans"/>
    <property type="match status" value="1"/>
</dbReference>
<dbReference type="SMART" id="SM00066">
    <property type="entry name" value="GAL4"/>
    <property type="match status" value="1"/>
</dbReference>
<dbReference type="Pfam" id="PF00172">
    <property type="entry name" value="Zn_clus"/>
    <property type="match status" value="1"/>
</dbReference>